<sequence>MKRLNLDELRAATDGFAPDRIVSEHGEKAPNIVYRGTLFSSGRTVAIKRFGRSAWPDSRQFLEEARAVGQLRSGRLASLIGCCCESGERLLVAEFMPHETLAKHLFHCMFCVHSLICYRLLAAGSVLSIGNLQYEARDRPNHKAVVSALGILQKDASVPSHALLGIQHHKENSELISLSAIGKVEYYFSDENLPTDEFLMKIVKNKQGFAFFSYAEKLV</sequence>
<dbReference type="GO" id="GO:0003723">
    <property type="term" value="F:RNA binding"/>
    <property type="evidence" value="ECO:0007669"/>
    <property type="project" value="UniProtKB-UniRule"/>
</dbReference>
<feature type="domain" description="HTH La-type RNA-binding" evidence="16">
    <location>
        <begin position="170"/>
        <end position="219"/>
    </location>
</feature>
<dbReference type="InterPro" id="IPR006630">
    <property type="entry name" value="La_HTH"/>
</dbReference>
<evidence type="ECO:0000256" key="15">
    <source>
        <dbReference type="PROSITE-ProRule" id="PRU00332"/>
    </source>
</evidence>
<comment type="subcellular location">
    <subcellularLocation>
        <location evidence="1">Cell membrane</location>
        <topology evidence="1">Lipid-anchor</topology>
    </subcellularLocation>
</comment>
<keyword evidence="5" id="KW-0808">Transferase</keyword>
<evidence type="ECO:0000256" key="12">
    <source>
        <dbReference type="ARBA" id="ARBA00023288"/>
    </source>
</evidence>
<keyword evidence="9" id="KW-0067">ATP-binding</keyword>
<dbReference type="PANTHER" id="PTHR45863:SF7">
    <property type="entry name" value="SERINE_THREONINE-PROTEIN KINASE BSK5"/>
    <property type="match status" value="1"/>
</dbReference>
<name>A0A8J5V5A2_ZIZPA</name>
<evidence type="ECO:0000256" key="1">
    <source>
        <dbReference type="ARBA" id="ARBA00004193"/>
    </source>
</evidence>
<evidence type="ECO:0000313" key="18">
    <source>
        <dbReference type="Proteomes" id="UP000729402"/>
    </source>
</evidence>
<organism evidence="17 18">
    <name type="scientific">Zizania palustris</name>
    <name type="common">Northern wild rice</name>
    <dbReference type="NCBI Taxonomy" id="103762"/>
    <lineage>
        <taxon>Eukaryota</taxon>
        <taxon>Viridiplantae</taxon>
        <taxon>Streptophyta</taxon>
        <taxon>Embryophyta</taxon>
        <taxon>Tracheophyta</taxon>
        <taxon>Spermatophyta</taxon>
        <taxon>Magnoliopsida</taxon>
        <taxon>Liliopsida</taxon>
        <taxon>Poales</taxon>
        <taxon>Poaceae</taxon>
        <taxon>BOP clade</taxon>
        <taxon>Oryzoideae</taxon>
        <taxon>Oryzeae</taxon>
        <taxon>Zizaniinae</taxon>
        <taxon>Zizania</taxon>
    </lineage>
</organism>
<dbReference type="Proteomes" id="UP000729402">
    <property type="component" value="Unassembled WGS sequence"/>
</dbReference>
<reference evidence="17" key="2">
    <citation type="submission" date="2021-02" db="EMBL/GenBank/DDBJ databases">
        <authorList>
            <person name="Kimball J.A."/>
            <person name="Haas M.W."/>
            <person name="Macchietto M."/>
            <person name="Kono T."/>
            <person name="Duquette J."/>
            <person name="Shao M."/>
        </authorList>
    </citation>
    <scope>NUCLEOTIDE SEQUENCE</scope>
    <source>
        <tissue evidence="17">Fresh leaf tissue</tissue>
    </source>
</reference>
<dbReference type="PANTHER" id="PTHR45863">
    <property type="entry name" value="SERINE/THREONINE-PROTEIN KINASE BSK5"/>
    <property type="match status" value="1"/>
</dbReference>
<comment type="catalytic activity">
    <reaction evidence="13">
        <text>L-threonyl-[protein] + ATP = O-phospho-L-threonyl-[protein] + ADP + H(+)</text>
        <dbReference type="Rhea" id="RHEA:46608"/>
        <dbReference type="Rhea" id="RHEA-COMP:11060"/>
        <dbReference type="Rhea" id="RHEA-COMP:11605"/>
        <dbReference type="ChEBI" id="CHEBI:15378"/>
        <dbReference type="ChEBI" id="CHEBI:30013"/>
        <dbReference type="ChEBI" id="CHEBI:30616"/>
        <dbReference type="ChEBI" id="CHEBI:61977"/>
        <dbReference type="ChEBI" id="CHEBI:456216"/>
        <dbReference type="EC" id="2.7.11.1"/>
    </reaction>
</comment>
<dbReference type="PROSITE" id="PS50961">
    <property type="entry name" value="HTH_LA"/>
    <property type="match status" value="1"/>
</dbReference>
<evidence type="ECO:0000256" key="6">
    <source>
        <dbReference type="ARBA" id="ARBA00022707"/>
    </source>
</evidence>
<dbReference type="GO" id="GO:0009742">
    <property type="term" value="P:brassinosteroid mediated signaling pathway"/>
    <property type="evidence" value="ECO:0007669"/>
    <property type="project" value="InterPro"/>
</dbReference>
<dbReference type="FunFam" id="3.30.200.20:FF:000154">
    <property type="entry name" value="probable serine/threonine-protein kinase At4g35230"/>
    <property type="match status" value="1"/>
</dbReference>
<keyword evidence="12" id="KW-0449">Lipoprotein</keyword>
<keyword evidence="6" id="KW-0519">Myristate</keyword>
<evidence type="ECO:0000256" key="14">
    <source>
        <dbReference type="ARBA" id="ARBA00048679"/>
    </source>
</evidence>
<dbReference type="GO" id="GO:0005886">
    <property type="term" value="C:plasma membrane"/>
    <property type="evidence" value="ECO:0007669"/>
    <property type="project" value="UniProtKB-SubCell"/>
</dbReference>
<dbReference type="Pfam" id="PF05383">
    <property type="entry name" value="La"/>
    <property type="match status" value="1"/>
</dbReference>
<evidence type="ECO:0000313" key="17">
    <source>
        <dbReference type="EMBL" id="KAG8047941.1"/>
    </source>
</evidence>
<evidence type="ECO:0000256" key="9">
    <source>
        <dbReference type="ARBA" id="ARBA00022840"/>
    </source>
</evidence>
<dbReference type="GO" id="GO:0005524">
    <property type="term" value="F:ATP binding"/>
    <property type="evidence" value="ECO:0007669"/>
    <property type="project" value="UniProtKB-KW"/>
</dbReference>
<evidence type="ECO:0000256" key="13">
    <source>
        <dbReference type="ARBA" id="ARBA00047899"/>
    </source>
</evidence>
<proteinExistence type="predicted"/>
<keyword evidence="3" id="KW-1003">Cell membrane</keyword>
<keyword evidence="4" id="KW-0723">Serine/threonine-protein kinase</keyword>
<keyword evidence="11" id="KW-0472">Membrane</keyword>
<dbReference type="EMBL" id="JAAALK010000290">
    <property type="protein sequence ID" value="KAG8047941.1"/>
    <property type="molecule type" value="Genomic_DNA"/>
</dbReference>
<gene>
    <name evidence="17" type="ORF">GUJ93_ZPchr0008g13453</name>
</gene>
<dbReference type="AlphaFoldDB" id="A0A8J5V5A2"/>
<keyword evidence="8" id="KW-0418">Kinase</keyword>
<evidence type="ECO:0000256" key="2">
    <source>
        <dbReference type="ARBA" id="ARBA00012513"/>
    </source>
</evidence>
<dbReference type="Pfam" id="PF07714">
    <property type="entry name" value="PK_Tyr_Ser-Thr"/>
    <property type="match status" value="1"/>
</dbReference>
<dbReference type="InterPro" id="IPR001245">
    <property type="entry name" value="Ser-Thr/Tyr_kinase_cat_dom"/>
</dbReference>
<dbReference type="EC" id="2.7.11.1" evidence="2"/>
<evidence type="ECO:0000259" key="16">
    <source>
        <dbReference type="PROSITE" id="PS50961"/>
    </source>
</evidence>
<keyword evidence="10 15" id="KW-0694">RNA-binding</keyword>
<evidence type="ECO:0000256" key="5">
    <source>
        <dbReference type="ARBA" id="ARBA00022679"/>
    </source>
</evidence>
<evidence type="ECO:0000256" key="4">
    <source>
        <dbReference type="ARBA" id="ARBA00022527"/>
    </source>
</evidence>
<dbReference type="OrthoDB" id="774378at2759"/>
<accession>A0A8J5V5A2</accession>
<protein>
    <recommendedName>
        <fullName evidence="2">non-specific serine/threonine protein kinase</fullName>
        <ecNumber evidence="2">2.7.11.1</ecNumber>
    </recommendedName>
</protein>
<keyword evidence="7" id="KW-0547">Nucleotide-binding</keyword>
<reference evidence="17" key="1">
    <citation type="journal article" date="2021" name="bioRxiv">
        <title>Whole Genome Assembly and Annotation of Northern Wild Rice, Zizania palustris L., Supports a Whole Genome Duplication in the Zizania Genus.</title>
        <authorList>
            <person name="Haas M."/>
            <person name="Kono T."/>
            <person name="Macchietto M."/>
            <person name="Millas R."/>
            <person name="McGilp L."/>
            <person name="Shao M."/>
            <person name="Duquette J."/>
            <person name="Hirsch C.N."/>
            <person name="Kimball J."/>
        </authorList>
    </citation>
    <scope>NUCLEOTIDE SEQUENCE</scope>
    <source>
        <tissue evidence="17">Fresh leaf tissue</tissue>
    </source>
</reference>
<comment type="caution">
    <text evidence="17">The sequence shown here is derived from an EMBL/GenBank/DDBJ whole genome shotgun (WGS) entry which is preliminary data.</text>
</comment>
<evidence type="ECO:0000256" key="8">
    <source>
        <dbReference type="ARBA" id="ARBA00022777"/>
    </source>
</evidence>
<comment type="catalytic activity">
    <reaction evidence="14">
        <text>L-seryl-[protein] + ATP = O-phospho-L-seryl-[protein] + ADP + H(+)</text>
        <dbReference type="Rhea" id="RHEA:17989"/>
        <dbReference type="Rhea" id="RHEA-COMP:9863"/>
        <dbReference type="Rhea" id="RHEA-COMP:11604"/>
        <dbReference type="ChEBI" id="CHEBI:15378"/>
        <dbReference type="ChEBI" id="CHEBI:29999"/>
        <dbReference type="ChEBI" id="CHEBI:30616"/>
        <dbReference type="ChEBI" id="CHEBI:83421"/>
        <dbReference type="ChEBI" id="CHEBI:456216"/>
        <dbReference type="EC" id="2.7.11.1"/>
    </reaction>
</comment>
<evidence type="ECO:0000256" key="7">
    <source>
        <dbReference type="ARBA" id="ARBA00022741"/>
    </source>
</evidence>
<keyword evidence="18" id="KW-1185">Reference proteome</keyword>
<evidence type="ECO:0000256" key="11">
    <source>
        <dbReference type="ARBA" id="ARBA00023136"/>
    </source>
</evidence>
<dbReference type="GO" id="GO:0004674">
    <property type="term" value="F:protein serine/threonine kinase activity"/>
    <property type="evidence" value="ECO:0007669"/>
    <property type="project" value="UniProtKB-KW"/>
</dbReference>
<evidence type="ECO:0000256" key="10">
    <source>
        <dbReference type="ARBA" id="ARBA00022884"/>
    </source>
</evidence>
<dbReference type="InterPro" id="IPR045845">
    <property type="entry name" value="BSK"/>
</dbReference>
<evidence type="ECO:0000256" key="3">
    <source>
        <dbReference type="ARBA" id="ARBA00022475"/>
    </source>
</evidence>